<proteinExistence type="predicted"/>
<feature type="transmembrane region" description="Helical" evidence="1">
    <location>
        <begin position="21"/>
        <end position="41"/>
    </location>
</feature>
<dbReference type="InterPro" id="IPR007163">
    <property type="entry name" value="VCA0040-like"/>
</dbReference>
<sequence length="336" mass="34528">MTQATTTTRPLDVEKFQRSTLILRSLAGGTFMGLANLVPGISGGTMLLALGVYPQFIGGVAEISMLKFRPSVLLMLACVVASASIAIAFFAQLISALLGQYQWAMYSVFIGLTLGGVPLLWRMVRPFDLTAFIAAAVAVALMALLVLTNPDRVGHDAEAGPAAYAMFALAGGAGGAAMILPGLSGAYLLLILGQYRAIIDAVASAASGAQIGDWAAAGQALHVLVPVGIGVVLGVVGISNLVKRLLKNHERATLGFLLGLLLGAVVGLWPFFEPVAPQLGDVVRGTALTTVELLAAVNPEDYPTVAVVPPPAQIGAGAALFFAGFGVSWGVSRFGS</sequence>
<dbReference type="AlphaFoldDB" id="A0A381TSZ1"/>
<dbReference type="PANTHER" id="PTHR37308">
    <property type="entry name" value="INTEGRAL MEMBRANE PROTEIN"/>
    <property type="match status" value="1"/>
</dbReference>
<evidence type="ECO:0000256" key="1">
    <source>
        <dbReference type="SAM" id="Phobius"/>
    </source>
</evidence>
<dbReference type="Pfam" id="PF04018">
    <property type="entry name" value="VCA0040-like"/>
    <property type="match status" value="1"/>
</dbReference>
<keyword evidence="1" id="KW-0812">Transmembrane</keyword>
<reference evidence="2" key="1">
    <citation type="submission" date="2018-05" db="EMBL/GenBank/DDBJ databases">
        <authorList>
            <person name="Lanie J.A."/>
            <person name="Ng W.-L."/>
            <person name="Kazmierczak K.M."/>
            <person name="Andrzejewski T.M."/>
            <person name="Davidsen T.M."/>
            <person name="Wayne K.J."/>
            <person name="Tettelin H."/>
            <person name="Glass J.I."/>
            <person name="Rusch D."/>
            <person name="Podicherti R."/>
            <person name="Tsui H.-C.T."/>
            <person name="Winkler M.E."/>
        </authorList>
    </citation>
    <scope>NUCLEOTIDE SEQUENCE</scope>
</reference>
<name>A0A381TSZ1_9ZZZZ</name>
<protein>
    <recommendedName>
        <fullName evidence="3">DUF368 domain-containing protein</fullName>
    </recommendedName>
</protein>
<accession>A0A381TSZ1</accession>
<feature type="transmembrane region" description="Helical" evidence="1">
    <location>
        <begin position="103"/>
        <end position="121"/>
    </location>
</feature>
<keyword evidence="1" id="KW-1133">Transmembrane helix</keyword>
<feature type="transmembrane region" description="Helical" evidence="1">
    <location>
        <begin position="167"/>
        <end position="190"/>
    </location>
</feature>
<feature type="transmembrane region" description="Helical" evidence="1">
    <location>
        <begin position="223"/>
        <end position="242"/>
    </location>
</feature>
<evidence type="ECO:0008006" key="3">
    <source>
        <dbReference type="Google" id="ProtNLM"/>
    </source>
</evidence>
<gene>
    <name evidence="2" type="ORF">METZ01_LOCUS71818</name>
</gene>
<organism evidence="2">
    <name type="scientific">marine metagenome</name>
    <dbReference type="NCBI Taxonomy" id="408172"/>
    <lineage>
        <taxon>unclassified sequences</taxon>
        <taxon>metagenomes</taxon>
        <taxon>ecological metagenomes</taxon>
    </lineage>
</organism>
<keyword evidence="1" id="KW-0472">Membrane</keyword>
<dbReference type="EMBL" id="UINC01005085">
    <property type="protein sequence ID" value="SVA18964.1"/>
    <property type="molecule type" value="Genomic_DNA"/>
</dbReference>
<feature type="transmembrane region" description="Helical" evidence="1">
    <location>
        <begin position="312"/>
        <end position="331"/>
    </location>
</feature>
<evidence type="ECO:0000313" key="2">
    <source>
        <dbReference type="EMBL" id="SVA18964.1"/>
    </source>
</evidence>
<dbReference type="PANTHER" id="PTHR37308:SF1">
    <property type="entry name" value="POLYPRENYL-PHOSPHATE TRANSPORTER"/>
    <property type="match status" value="1"/>
</dbReference>
<feature type="transmembrane region" description="Helical" evidence="1">
    <location>
        <begin position="73"/>
        <end position="97"/>
    </location>
</feature>
<feature type="transmembrane region" description="Helical" evidence="1">
    <location>
        <begin position="254"/>
        <end position="272"/>
    </location>
</feature>
<feature type="transmembrane region" description="Helical" evidence="1">
    <location>
        <begin position="128"/>
        <end position="147"/>
    </location>
</feature>